<dbReference type="PANTHER" id="PTHR10903">
    <property type="entry name" value="GTPASE, IMAP FAMILY MEMBER-RELATED"/>
    <property type="match status" value="1"/>
</dbReference>
<protein>
    <recommendedName>
        <fullName evidence="5">AIG1-type G domain-containing protein</fullName>
    </recommendedName>
</protein>
<evidence type="ECO:0000259" key="5">
    <source>
        <dbReference type="PROSITE" id="PS51720"/>
    </source>
</evidence>
<comment type="similarity">
    <text evidence="1">Belongs to the TRAFAC class TrmE-Era-EngA-EngB-Septin-like GTPase superfamily. AIG1/Toc34/Toc159-like paraseptin GTPase family. IAN subfamily.</text>
</comment>
<keyword evidence="7" id="KW-1185">Reference proteome</keyword>
<dbReference type="InterPro" id="IPR027417">
    <property type="entry name" value="P-loop_NTPase"/>
</dbReference>
<keyword evidence="2" id="KW-0547">Nucleotide-binding</keyword>
<dbReference type="PANTHER" id="PTHR10903:SF112">
    <property type="entry name" value="SI:CH211-113E8.5"/>
    <property type="match status" value="1"/>
</dbReference>
<feature type="domain" description="AIG1-type G" evidence="5">
    <location>
        <begin position="1"/>
        <end position="197"/>
    </location>
</feature>
<dbReference type="OMA" id="HMIDAMV"/>
<dbReference type="InterPro" id="IPR006703">
    <property type="entry name" value="G_AIG1"/>
</dbReference>
<dbReference type="PROSITE" id="PS51720">
    <property type="entry name" value="G_AIG1"/>
    <property type="match status" value="2"/>
</dbReference>
<accession>A0A096LTL4</accession>
<dbReference type="GO" id="GO:0005525">
    <property type="term" value="F:GTP binding"/>
    <property type="evidence" value="ECO:0007669"/>
    <property type="project" value="UniProtKB-KW"/>
</dbReference>
<dbReference type="Ensembl" id="ENSPFOT00000022388.1">
    <property type="protein sequence ID" value="ENSPFOP00000022505.1"/>
    <property type="gene ID" value="ENSPFOG00000021960.1"/>
</dbReference>
<evidence type="ECO:0000313" key="6">
    <source>
        <dbReference type="Ensembl" id="ENSPFOP00000022505.1"/>
    </source>
</evidence>
<evidence type="ECO:0000313" key="7">
    <source>
        <dbReference type="Proteomes" id="UP000028760"/>
    </source>
</evidence>
<dbReference type="Pfam" id="PF04548">
    <property type="entry name" value="AIG1"/>
    <property type="match status" value="2"/>
</dbReference>
<dbReference type="EMBL" id="AYCK01017107">
    <property type="status" value="NOT_ANNOTATED_CDS"/>
    <property type="molecule type" value="Genomic_DNA"/>
</dbReference>
<organism evidence="6 7">
    <name type="scientific">Poecilia formosa</name>
    <name type="common">Amazon molly</name>
    <name type="synonym">Limia formosa</name>
    <dbReference type="NCBI Taxonomy" id="48698"/>
    <lineage>
        <taxon>Eukaryota</taxon>
        <taxon>Metazoa</taxon>
        <taxon>Chordata</taxon>
        <taxon>Craniata</taxon>
        <taxon>Vertebrata</taxon>
        <taxon>Euteleostomi</taxon>
        <taxon>Actinopterygii</taxon>
        <taxon>Neopterygii</taxon>
        <taxon>Teleostei</taxon>
        <taxon>Neoteleostei</taxon>
        <taxon>Acanthomorphata</taxon>
        <taxon>Ovalentaria</taxon>
        <taxon>Atherinomorphae</taxon>
        <taxon>Cyprinodontiformes</taxon>
        <taxon>Poeciliidae</taxon>
        <taxon>Poeciliinae</taxon>
        <taxon>Poecilia</taxon>
    </lineage>
</organism>
<dbReference type="Proteomes" id="UP000028760">
    <property type="component" value="Unassembled WGS sequence"/>
</dbReference>
<dbReference type="STRING" id="48698.ENSPFOP00000022505"/>
<dbReference type="EMBL" id="AYCK01017108">
    <property type="status" value="NOT_ANNOTATED_CDS"/>
    <property type="molecule type" value="Genomic_DNA"/>
</dbReference>
<keyword evidence="3" id="KW-0342">GTP-binding</keyword>
<name>A0A096LTL4_POEFO</name>
<dbReference type="CDD" id="cd01852">
    <property type="entry name" value="AIG1"/>
    <property type="match status" value="2"/>
</dbReference>
<evidence type="ECO:0000256" key="1">
    <source>
        <dbReference type="ARBA" id="ARBA00008535"/>
    </source>
</evidence>
<sequence length="582" mass="65665">MRIVMVGKTGIGKSATGNTILGRPCFESKCSANSLTVDCSKVSSNVDGQQVAVIDTPGLFDTRFDEDKTRKDLSQCVRYAAPGPHIFLVVVAVSRFTKEEKQSVQLIKETFGEAANKYSMVLFTRGDDLDSTIEEYLSESLDLQDLVSRCNGQYHVFNNKLKDKKPQVTELLEKIRTIVDRNGEKSPVVVCVTAHRKKPLTEDTLFCQENESIFHAITNILASLLGDGKLNEEGESKRKSNLDLNQIETTQQYYGIIKPGTGNVIYCSFKSLNGLPSKPLRTNITNNTELRIVMVGKTGIGKSATGNTILGRQCFQSKCSAKSMTVNCSKSSSNVDGQQVAVIDTPGLFDTRFEKDKTTKDLGQCVRYAAPGPHIFLVVVAIGRFTEEEKQSVQMIQDIFGDAANRYSMVLFTHGDNLECNIEEYLSESPELQDLVSRCNNQYHIFNNKLQDKKPQVTELLRKIRTIVDRNGGSHYTNEMFQEAERAIEEKKQRILKEKKINEQIQAMKKQLKEQQEREIQAEKSKLQSMHVSEETQTTLSKEMKEFETMKKQLKEQQEREIQAEKSKLQSMHVSEARTEAE</sequence>
<feature type="domain" description="AIG1-type G" evidence="5">
    <location>
        <begin position="287"/>
        <end position="485"/>
    </location>
</feature>
<dbReference type="SUPFAM" id="SSF52540">
    <property type="entry name" value="P-loop containing nucleoside triphosphate hydrolases"/>
    <property type="match status" value="2"/>
</dbReference>
<reference evidence="6" key="2">
    <citation type="submission" date="2025-08" db="UniProtKB">
        <authorList>
            <consortium name="Ensembl"/>
        </authorList>
    </citation>
    <scope>IDENTIFICATION</scope>
</reference>
<feature type="compositionally biased region" description="Polar residues" evidence="4">
    <location>
        <begin position="527"/>
        <end position="541"/>
    </location>
</feature>
<evidence type="ECO:0000256" key="4">
    <source>
        <dbReference type="SAM" id="MobiDB-lite"/>
    </source>
</evidence>
<feature type="region of interest" description="Disordered" evidence="4">
    <location>
        <begin position="521"/>
        <end position="582"/>
    </location>
</feature>
<evidence type="ECO:0000256" key="3">
    <source>
        <dbReference type="ARBA" id="ARBA00023134"/>
    </source>
</evidence>
<proteinExistence type="inferred from homology"/>
<feature type="compositionally biased region" description="Basic and acidic residues" evidence="4">
    <location>
        <begin position="542"/>
        <end position="568"/>
    </location>
</feature>
<dbReference type="InterPro" id="IPR045058">
    <property type="entry name" value="GIMA/IAN/Toc"/>
</dbReference>
<dbReference type="GeneTree" id="ENSGT01120000271858"/>
<reference evidence="6" key="3">
    <citation type="submission" date="2025-09" db="UniProtKB">
        <authorList>
            <consortium name="Ensembl"/>
        </authorList>
    </citation>
    <scope>IDENTIFICATION</scope>
</reference>
<dbReference type="eggNOG" id="ENOG502RB0C">
    <property type="taxonomic scope" value="Eukaryota"/>
</dbReference>
<dbReference type="AlphaFoldDB" id="A0A096LTL4"/>
<reference evidence="7" key="1">
    <citation type="submission" date="2013-10" db="EMBL/GenBank/DDBJ databases">
        <authorList>
            <person name="Schartl M."/>
            <person name="Warren W."/>
        </authorList>
    </citation>
    <scope>NUCLEOTIDE SEQUENCE [LARGE SCALE GENOMIC DNA]</scope>
    <source>
        <strain evidence="7">female</strain>
    </source>
</reference>
<dbReference type="Gene3D" id="3.40.50.300">
    <property type="entry name" value="P-loop containing nucleotide triphosphate hydrolases"/>
    <property type="match status" value="2"/>
</dbReference>
<evidence type="ECO:0000256" key="2">
    <source>
        <dbReference type="ARBA" id="ARBA00022741"/>
    </source>
</evidence>